<name>A0A3N4K8T2_9PEZI</name>
<feature type="compositionally biased region" description="Gly residues" evidence="1">
    <location>
        <begin position="87"/>
        <end position="98"/>
    </location>
</feature>
<feature type="compositionally biased region" description="Polar residues" evidence="1">
    <location>
        <begin position="22"/>
        <end position="48"/>
    </location>
</feature>
<proteinExistence type="predicted"/>
<evidence type="ECO:0000313" key="2">
    <source>
        <dbReference type="EMBL" id="RPB02365.1"/>
    </source>
</evidence>
<dbReference type="Proteomes" id="UP000276215">
    <property type="component" value="Unassembled WGS sequence"/>
</dbReference>
<gene>
    <name evidence="2" type="ORF">L873DRAFT_1733231</name>
</gene>
<organism evidence="2 3">
    <name type="scientific">Choiromyces venosus 120613-1</name>
    <dbReference type="NCBI Taxonomy" id="1336337"/>
    <lineage>
        <taxon>Eukaryota</taxon>
        <taxon>Fungi</taxon>
        <taxon>Dikarya</taxon>
        <taxon>Ascomycota</taxon>
        <taxon>Pezizomycotina</taxon>
        <taxon>Pezizomycetes</taxon>
        <taxon>Pezizales</taxon>
        <taxon>Tuberaceae</taxon>
        <taxon>Choiromyces</taxon>
    </lineage>
</organism>
<accession>A0A3N4K8T2</accession>
<sequence length="535" mass="58804">MTMASPPKRPKLTDSPSLPFHRSTSPSKLPVRNDSSALYRSPTRSSLVKRNPHQLARRSPYAEPVKKRFVSASQDETNSAGRLNFGSGSGSGGGGGMFSGRARSESVGAGIRRAGGSRLSSSPVRRRSSFSNALASSVPPSEDSPEKSELGILQEDGSGEEEEEEDVKSPQPTFVMKKSKVRKGASQAQEQQEQQRRQQRNKRKRPETEIEAKQRVEKERLEKIMMARVQVLQAEIMELQEEVRIEKARVEREIQASKNLDQDTDALVKRLLAINDASQVVPLSAPKQQEESPIPSARPIEPDDPLPQLKAFTSITFTSHTSKTIPSTITSTNPVPIPSQTITASGYTSSRLLYFTTSLTVQSSTIQEITYRISPWSARELTPILTVAAVEGDISTFFHAISTYTLVAKARASVFAKLSARFPHLLPILAIGKKEKKGKVSRREIVPYLGESVMRFCPRAGEEESAVELVLEWRIVFDLLTGEPESVVSADVRLGGHLKEADELNSFSKLGGVFDSLVREKGVYDAASCIVGLLF</sequence>
<feature type="compositionally biased region" description="Polar residues" evidence="1">
    <location>
        <begin position="71"/>
        <end position="81"/>
    </location>
</feature>
<evidence type="ECO:0000256" key="1">
    <source>
        <dbReference type="SAM" id="MobiDB-lite"/>
    </source>
</evidence>
<keyword evidence="3" id="KW-1185">Reference proteome</keyword>
<dbReference type="AlphaFoldDB" id="A0A3N4K8T2"/>
<feature type="region of interest" description="Disordered" evidence="1">
    <location>
        <begin position="1"/>
        <end position="214"/>
    </location>
</feature>
<evidence type="ECO:0000313" key="3">
    <source>
        <dbReference type="Proteomes" id="UP000276215"/>
    </source>
</evidence>
<feature type="compositionally biased region" description="Acidic residues" evidence="1">
    <location>
        <begin position="157"/>
        <end position="166"/>
    </location>
</feature>
<reference evidence="2 3" key="1">
    <citation type="journal article" date="2018" name="Nat. Ecol. Evol.">
        <title>Pezizomycetes genomes reveal the molecular basis of ectomycorrhizal truffle lifestyle.</title>
        <authorList>
            <person name="Murat C."/>
            <person name="Payen T."/>
            <person name="Noel B."/>
            <person name="Kuo A."/>
            <person name="Morin E."/>
            <person name="Chen J."/>
            <person name="Kohler A."/>
            <person name="Krizsan K."/>
            <person name="Balestrini R."/>
            <person name="Da Silva C."/>
            <person name="Montanini B."/>
            <person name="Hainaut M."/>
            <person name="Levati E."/>
            <person name="Barry K.W."/>
            <person name="Belfiori B."/>
            <person name="Cichocki N."/>
            <person name="Clum A."/>
            <person name="Dockter R.B."/>
            <person name="Fauchery L."/>
            <person name="Guy J."/>
            <person name="Iotti M."/>
            <person name="Le Tacon F."/>
            <person name="Lindquist E.A."/>
            <person name="Lipzen A."/>
            <person name="Malagnac F."/>
            <person name="Mello A."/>
            <person name="Molinier V."/>
            <person name="Miyauchi S."/>
            <person name="Poulain J."/>
            <person name="Riccioni C."/>
            <person name="Rubini A."/>
            <person name="Sitrit Y."/>
            <person name="Splivallo R."/>
            <person name="Traeger S."/>
            <person name="Wang M."/>
            <person name="Zifcakova L."/>
            <person name="Wipf D."/>
            <person name="Zambonelli A."/>
            <person name="Paolocci F."/>
            <person name="Nowrousian M."/>
            <person name="Ottonello S."/>
            <person name="Baldrian P."/>
            <person name="Spatafora J.W."/>
            <person name="Henrissat B."/>
            <person name="Nagy L.G."/>
            <person name="Aury J.M."/>
            <person name="Wincker P."/>
            <person name="Grigoriev I.V."/>
            <person name="Bonfante P."/>
            <person name="Martin F.M."/>
        </authorList>
    </citation>
    <scope>NUCLEOTIDE SEQUENCE [LARGE SCALE GENOMIC DNA]</scope>
    <source>
        <strain evidence="2 3">120613-1</strain>
    </source>
</reference>
<dbReference type="OrthoDB" id="4160836at2759"/>
<protein>
    <submittedName>
        <fullName evidence="2">Uncharacterized protein</fullName>
    </submittedName>
</protein>
<dbReference type="EMBL" id="ML120368">
    <property type="protein sequence ID" value="RPB02365.1"/>
    <property type="molecule type" value="Genomic_DNA"/>
</dbReference>
<feature type="region of interest" description="Disordered" evidence="1">
    <location>
        <begin position="283"/>
        <end position="305"/>
    </location>
</feature>
<dbReference type="STRING" id="1336337.A0A3N4K8T2"/>